<keyword evidence="4" id="KW-1185">Reference proteome</keyword>
<reference evidence="4 5" key="1">
    <citation type="submission" date="2018-06" db="EMBL/GenBank/DDBJ databases">
        <authorList>
            <consortium name="Pathogen Informatics"/>
            <person name="Doyle S."/>
        </authorList>
    </citation>
    <scope>NUCLEOTIDE SEQUENCE [LARGE SCALE GENOMIC DNA]</scope>
    <source>
        <strain evidence="2 4">NCTC1659</strain>
        <strain evidence="3 5">NCTC8540</strain>
    </source>
</reference>
<evidence type="ECO:0000313" key="3">
    <source>
        <dbReference type="EMBL" id="STO68699.1"/>
    </source>
</evidence>
<name>A0A1V4B3M3_9PAST</name>
<sequence>MKNNSLNWALEQNDDKITFRLIGALSRDTLLPFWQQRSSFLSNAKVANQQLIWELSEVQRIDSAGFALLCDFMHEYETQVSSQKIHHAPIQLETLADLFGLSHWLKPFLQ</sequence>
<gene>
    <name evidence="2" type="ORF">NCTC1659_01688</name>
    <name evidence="3" type="ORF">NCTC8540_01200</name>
</gene>
<organism evidence="2 4">
    <name type="scientific">Canicola haemoglobinophilus</name>
    <dbReference type="NCBI Taxonomy" id="733"/>
    <lineage>
        <taxon>Bacteria</taxon>
        <taxon>Pseudomonadati</taxon>
        <taxon>Pseudomonadota</taxon>
        <taxon>Gammaproteobacteria</taxon>
        <taxon>Pasteurellales</taxon>
        <taxon>Pasteurellaceae</taxon>
        <taxon>Canicola</taxon>
    </lineage>
</organism>
<dbReference type="Gene3D" id="3.30.750.24">
    <property type="entry name" value="STAS domain"/>
    <property type="match status" value="1"/>
</dbReference>
<dbReference type="PROSITE" id="PS50801">
    <property type="entry name" value="STAS"/>
    <property type="match status" value="1"/>
</dbReference>
<dbReference type="EMBL" id="UGHF01000001">
    <property type="protein sequence ID" value="STO60399.1"/>
    <property type="molecule type" value="Genomic_DNA"/>
</dbReference>
<proteinExistence type="predicted"/>
<dbReference type="AlphaFoldDB" id="A0A1V4B3M3"/>
<dbReference type="Proteomes" id="UP000254329">
    <property type="component" value="Unassembled WGS sequence"/>
</dbReference>
<dbReference type="EMBL" id="UGHJ01000001">
    <property type="protein sequence ID" value="STO68699.1"/>
    <property type="molecule type" value="Genomic_DNA"/>
</dbReference>
<dbReference type="SUPFAM" id="SSF52091">
    <property type="entry name" value="SpoIIaa-like"/>
    <property type="match status" value="1"/>
</dbReference>
<dbReference type="Proteomes" id="UP000254496">
    <property type="component" value="Unassembled WGS sequence"/>
</dbReference>
<dbReference type="Pfam" id="PF01740">
    <property type="entry name" value="STAS"/>
    <property type="match status" value="1"/>
</dbReference>
<dbReference type="PANTHER" id="PTHR35849:SF1">
    <property type="entry name" value="INTERMEMBRANE PHOSPHOLIPID TRANSPORT SYSTEM BINDING PROTEIN MLAB"/>
    <property type="match status" value="1"/>
</dbReference>
<protein>
    <submittedName>
        <fullName evidence="2">NTP binding protein, contains STAS domain</fullName>
    </submittedName>
</protein>
<dbReference type="OrthoDB" id="5687860at2"/>
<accession>A0A1V4B3M3</accession>
<dbReference type="PANTHER" id="PTHR35849">
    <property type="entry name" value="BLR2341 PROTEIN"/>
    <property type="match status" value="1"/>
</dbReference>
<dbReference type="STRING" id="733.B0186_00890"/>
<evidence type="ECO:0000313" key="5">
    <source>
        <dbReference type="Proteomes" id="UP000254496"/>
    </source>
</evidence>
<dbReference type="InterPro" id="IPR052746">
    <property type="entry name" value="MlaB_ABC_Transporter"/>
</dbReference>
<dbReference type="InterPro" id="IPR002645">
    <property type="entry name" value="STAS_dom"/>
</dbReference>
<dbReference type="InterPro" id="IPR036513">
    <property type="entry name" value="STAS_dom_sf"/>
</dbReference>
<dbReference type="RefSeq" id="WP_078217503.1">
    <property type="nucleotide sequence ID" value="NZ_MUXZ01000004.1"/>
</dbReference>
<evidence type="ECO:0000313" key="4">
    <source>
        <dbReference type="Proteomes" id="UP000254329"/>
    </source>
</evidence>
<feature type="domain" description="STAS" evidence="1">
    <location>
        <begin position="6"/>
        <end position="110"/>
    </location>
</feature>
<evidence type="ECO:0000313" key="2">
    <source>
        <dbReference type="EMBL" id="STO60399.1"/>
    </source>
</evidence>
<evidence type="ECO:0000259" key="1">
    <source>
        <dbReference type="PROSITE" id="PS50801"/>
    </source>
</evidence>